<comment type="similarity">
    <text evidence="1">Belongs to the UPF0166 family.</text>
</comment>
<reference evidence="2" key="1">
    <citation type="submission" date="2018-06" db="EMBL/GenBank/DDBJ databases">
        <authorList>
            <person name="Zhirakovskaya E."/>
        </authorList>
    </citation>
    <scope>NUCLEOTIDE SEQUENCE</scope>
</reference>
<dbReference type="EMBL" id="UOGI01000138">
    <property type="protein sequence ID" value="VAX32386.1"/>
    <property type="molecule type" value="Genomic_DNA"/>
</dbReference>
<dbReference type="InterPro" id="IPR011322">
    <property type="entry name" value="N-reg_PII-like_a/b"/>
</dbReference>
<dbReference type="Pfam" id="PF02641">
    <property type="entry name" value="DUF190"/>
    <property type="match status" value="2"/>
</dbReference>
<sequence>MRGKGLAKKLSIYVDESDRYGEKPVYEVLVDIFYKKKIAGVSVFRGVAGYGSNGVYHTSKMLTLSGKMPVKIEVVDSEEMIDRVLPDVYQVVEKGLIEVSDTNIIKCCGEEEEEKKEEGERMKLQGKAKMLRVIVREDHKWQGETLYEAIVKRFIMMDVAGATVYKAMAGYGPRRRFRKMKFLSRGGELPVLITVIDTEEKIKEILPVLDDMVQEGIVVLSDVDIIKYITMGDESELM</sequence>
<evidence type="ECO:0000313" key="2">
    <source>
        <dbReference type="EMBL" id="VAX32386.1"/>
    </source>
</evidence>
<accession>A0A3B1CPB6</accession>
<evidence type="ECO:0000256" key="1">
    <source>
        <dbReference type="ARBA" id="ARBA00010554"/>
    </source>
</evidence>
<evidence type="ECO:0008006" key="3">
    <source>
        <dbReference type="Google" id="ProtNLM"/>
    </source>
</evidence>
<name>A0A3B1CPB6_9ZZZZ</name>
<dbReference type="AlphaFoldDB" id="A0A3B1CPB6"/>
<dbReference type="InterPro" id="IPR003793">
    <property type="entry name" value="UPF0166"/>
</dbReference>
<organism evidence="2">
    <name type="scientific">hydrothermal vent metagenome</name>
    <dbReference type="NCBI Taxonomy" id="652676"/>
    <lineage>
        <taxon>unclassified sequences</taxon>
        <taxon>metagenomes</taxon>
        <taxon>ecological metagenomes</taxon>
    </lineage>
</organism>
<dbReference type="InterPro" id="IPR015867">
    <property type="entry name" value="N-reg_PII/ATP_PRibTrfase_C"/>
</dbReference>
<dbReference type="PANTHER" id="PTHR35983">
    <property type="entry name" value="UPF0166 PROTEIN TM_0021"/>
    <property type="match status" value="1"/>
</dbReference>
<gene>
    <name evidence="2" type="ORF">MNBD_NITROSPIRAE03-135</name>
</gene>
<dbReference type="PANTHER" id="PTHR35983:SF1">
    <property type="entry name" value="UPF0166 PROTEIN TM_0021"/>
    <property type="match status" value="1"/>
</dbReference>
<dbReference type="Gene3D" id="3.30.70.120">
    <property type="match status" value="2"/>
</dbReference>
<proteinExistence type="inferred from homology"/>
<protein>
    <recommendedName>
        <fullName evidence="3">DUF190 domain-containing protein</fullName>
    </recommendedName>
</protein>
<dbReference type="SUPFAM" id="SSF54913">
    <property type="entry name" value="GlnB-like"/>
    <property type="match status" value="2"/>
</dbReference>